<keyword evidence="1" id="KW-0805">Transcription regulation</keyword>
<dbReference type="Pfam" id="PF00392">
    <property type="entry name" value="GntR"/>
    <property type="match status" value="1"/>
</dbReference>
<dbReference type="InterPro" id="IPR011711">
    <property type="entry name" value="GntR_C"/>
</dbReference>
<dbReference type="OrthoDB" id="9784718at2"/>
<evidence type="ECO:0000313" key="6">
    <source>
        <dbReference type="Proteomes" id="UP000184363"/>
    </source>
</evidence>
<dbReference type="InterPro" id="IPR036388">
    <property type="entry name" value="WH-like_DNA-bd_sf"/>
</dbReference>
<evidence type="ECO:0000256" key="2">
    <source>
        <dbReference type="ARBA" id="ARBA00023125"/>
    </source>
</evidence>
<protein>
    <submittedName>
        <fullName evidence="5">Transcriptional regulator, GntR family</fullName>
    </submittedName>
</protein>
<dbReference type="SUPFAM" id="SSF46785">
    <property type="entry name" value="Winged helix' DNA-binding domain"/>
    <property type="match status" value="1"/>
</dbReference>
<dbReference type="SMART" id="SM00345">
    <property type="entry name" value="HTH_GNTR"/>
    <property type="match status" value="1"/>
</dbReference>
<accession>A0A1M6WRD7</accession>
<gene>
    <name evidence="5" type="ORF">SAMN05443637_11563</name>
</gene>
<keyword evidence="6" id="KW-1185">Reference proteome</keyword>
<name>A0A1M6WRD7_PSETH</name>
<feature type="domain" description="HTH gntR-type" evidence="4">
    <location>
        <begin position="1"/>
        <end position="67"/>
    </location>
</feature>
<dbReference type="AlphaFoldDB" id="A0A1M6WRD7"/>
<dbReference type="GO" id="GO:0003700">
    <property type="term" value="F:DNA-binding transcription factor activity"/>
    <property type="evidence" value="ECO:0007669"/>
    <property type="project" value="InterPro"/>
</dbReference>
<dbReference type="InterPro" id="IPR036390">
    <property type="entry name" value="WH_DNA-bd_sf"/>
</dbReference>
<evidence type="ECO:0000313" key="5">
    <source>
        <dbReference type="EMBL" id="SHK96322.1"/>
    </source>
</evidence>
<dbReference type="PANTHER" id="PTHR43537">
    <property type="entry name" value="TRANSCRIPTIONAL REGULATOR, GNTR FAMILY"/>
    <property type="match status" value="1"/>
</dbReference>
<dbReference type="STRING" id="1848.SAMN05443637_11563"/>
<dbReference type="Pfam" id="PF07729">
    <property type="entry name" value="FCD"/>
    <property type="match status" value="1"/>
</dbReference>
<keyword evidence="3" id="KW-0804">Transcription</keyword>
<dbReference type="SMART" id="SM00895">
    <property type="entry name" value="FCD"/>
    <property type="match status" value="1"/>
</dbReference>
<dbReference type="EMBL" id="FRAP01000015">
    <property type="protein sequence ID" value="SHK96322.1"/>
    <property type="molecule type" value="Genomic_DNA"/>
</dbReference>
<reference evidence="5 6" key="1">
    <citation type="submission" date="2016-11" db="EMBL/GenBank/DDBJ databases">
        <authorList>
            <person name="Jaros S."/>
            <person name="Januszkiewicz K."/>
            <person name="Wedrychowicz H."/>
        </authorList>
    </citation>
    <scope>NUCLEOTIDE SEQUENCE [LARGE SCALE GENOMIC DNA]</scope>
    <source>
        <strain evidence="5 6">DSM 43832</strain>
    </source>
</reference>
<dbReference type="Proteomes" id="UP000184363">
    <property type="component" value="Unassembled WGS sequence"/>
</dbReference>
<dbReference type="RefSeq" id="WP_084755413.1">
    <property type="nucleotide sequence ID" value="NZ_FRAP01000015.1"/>
</dbReference>
<evidence type="ECO:0000259" key="4">
    <source>
        <dbReference type="PROSITE" id="PS50949"/>
    </source>
</evidence>
<dbReference type="PROSITE" id="PS50949">
    <property type="entry name" value="HTH_GNTR"/>
    <property type="match status" value="1"/>
</dbReference>
<organism evidence="5 6">
    <name type="scientific">Pseudonocardia thermophila</name>
    <dbReference type="NCBI Taxonomy" id="1848"/>
    <lineage>
        <taxon>Bacteria</taxon>
        <taxon>Bacillati</taxon>
        <taxon>Actinomycetota</taxon>
        <taxon>Actinomycetes</taxon>
        <taxon>Pseudonocardiales</taxon>
        <taxon>Pseudonocardiaceae</taxon>
        <taxon>Pseudonocardia</taxon>
    </lineage>
</organism>
<dbReference type="InterPro" id="IPR008920">
    <property type="entry name" value="TF_FadR/GntR_C"/>
</dbReference>
<evidence type="ECO:0000256" key="1">
    <source>
        <dbReference type="ARBA" id="ARBA00023015"/>
    </source>
</evidence>
<sequence>MHLAQRIAADINERGHKVGDRLPTAKEMQAEYNVGHGTLREALRYLELQGLISLRTGPQGGPIVRQPDAEALSTTLLLLLQFRRAPYSAVTEVRSALEPVMARLAAERTTDEQLDQIRESVENMERALDEEGPFIAENKRFHKLVAHGSGNDIFGFFIDSMIEILDGSPIGKEYPAARRAAVAKAHRAIYEALASRDPELAAKAMADHVGQSVSYMKGRYAEALAAPITWTIS</sequence>
<dbReference type="GO" id="GO:0003677">
    <property type="term" value="F:DNA binding"/>
    <property type="evidence" value="ECO:0007669"/>
    <property type="project" value="UniProtKB-KW"/>
</dbReference>
<dbReference type="Gene3D" id="1.20.120.530">
    <property type="entry name" value="GntR ligand-binding domain-like"/>
    <property type="match status" value="1"/>
</dbReference>
<dbReference type="PANTHER" id="PTHR43537:SF5">
    <property type="entry name" value="UXU OPERON TRANSCRIPTIONAL REGULATOR"/>
    <property type="match status" value="1"/>
</dbReference>
<evidence type="ECO:0000256" key="3">
    <source>
        <dbReference type="ARBA" id="ARBA00023163"/>
    </source>
</evidence>
<keyword evidence="2" id="KW-0238">DNA-binding</keyword>
<dbReference type="Gene3D" id="1.10.10.10">
    <property type="entry name" value="Winged helix-like DNA-binding domain superfamily/Winged helix DNA-binding domain"/>
    <property type="match status" value="1"/>
</dbReference>
<dbReference type="InterPro" id="IPR000524">
    <property type="entry name" value="Tscrpt_reg_HTH_GntR"/>
</dbReference>
<dbReference type="SUPFAM" id="SSF48008">
    <property type="entry name" value="GntR ligand-binding domain-like"/>
    <property type="match status" value="1"/>
</dbReference>
<proteinExistence type="predicted"/>